<dbReference type="Proteomes" id="UP001143981">
    <property type="component" value="Unassembled WGS sequence"/>
</dbReference>
<keyword evidence="3" id="KW-1185">Reference proteome</keyword>
<protein>
    <submittedName>
        <fullName evidence="2">Uncharacterized protein</fullName>
    </submittedName>
</protein>
<evidence type="ECO:0000256" key="1">
    <source>
        <dbReference type="SAM" id="MobiDB-lite"/>
    </source>
</evidence>
<accession>A0A9W7Y9D5</accession>
<evidence type="ECO:0000313" key="2">
    <source>
        <dbReference type="EMBL" id="KAJ1728371.1"/>
    </source>
</evidence>
<feature type="region of interest" description="Disordered" evidence="1">
    <location>
        <begin position="136"/>
        <end position="207"/>
    </location>
</feature>
<feature type="region of interest" description="Disordered" evidence="1">
    <location>
        <begin position="73"/>
        <end position="116"/>
    </location>
</feature>
<dbReference type="AlphaFoldDB" id="A0A9W7Y9D5"/>
<organism evidence="2 3">
    <name type="scientific">Coemansia biformis</name>
    <dbReference type="NCBI Taxonomy" id="1286918"/>
    <lineage>
        <taxon>Eukaryota</taxon>
        <taxon>Fungi</taxon>
        <taxon>Fungi incertae sedis</taxon>
        <taxon>Zoopagomycota</taxon>
        <taxon>Kickxellomycotina</taxon>
        <taxon>Kickxellomycetes</taxon>
        <taxon>Kickxellales</taxon>
        <taxon>Kickxellaceae</taxon>
        <taxon>Coemansia</taxon>
    </lineage>
</organism>
<comment type="caution">
    <text evidence="2">The sequence shown here is derived from an EMBL/GenBank/DDBJ whole genome shotgun (WGS) entry which is preliminary data.</text>
</comment>
<reference evidence="2" key="1">
    <citation type="submission" date="2022-07" db="EMBL/GenBank/DDBJ databases">
        <title>Phylogenomic reconstructions and comparative analyses of Kickxellomycotina fungi.</title>
        <authorList>
            <person name="Reynolds N.K."/>
            <person name="Stajich J.E."/>
            <person name="Barry K."/>
            <person name="Grigoriev I.V."/>
            <person name="Crous P."/>
            <person name="Smith M.E."/>
        </authorList>
    </citation>
    <scope>NUCLEOTIDE SEQUENCE</scope>
    <source>
        <strain evidence="2">BCRC 34381</strain>
    </source>
</reference>
<dbReference type="OrthoDB" id="5543115at2759"/>
<sequence>MSEYVRGVAMTFNIPEEESLSAAVFPFELIGSYVQEQDIPRYRFELERKVKQDIANFRDDMEMRTIHQMYQRRMQPRRNQQLPQQDFKPQLPESTQPRPAPPPPHMARASSTPICSMSSLPIPTAVARPSAAVVHFDNDNDESGEDGPASPHPATNHHAGYGAPLLRITPDTIKTRLPAIKKPETPKPMSSRIKSLFRSKPRPTSNA</sequence>
<name>A0A9W7Y9D5_9FUNG</name>
<proteinExistence type="predicted"/>
<evidence type="ECO:0000313" key="3">
    <source>
        <dbReference type="Proteomes" id="UP001143981"/>
    </source>
</evidence>
<gene>
    <name evidence="2" type="ORF">LPJ61_004066</name>
</gene>
<dbReference type="EMBL" id="JANBOI010000833">
    <property type="protein sequence ID" value="KAJ1728371.1"/>
    <property type="molecule type" value="Genomic_DNA"/>
</dbReference>